<evidence type="ECO:0000313" key="13">
    <source>
        <dbReference type="Proteomes" id="UP001454036"/>
    </source>
</evidence>
<dbReference type="Pfam" id="PF13639">
    <property type="entry name" value="zf-RING_2"/>
    <property type="match status" value="1"/>
</dbReference>
<evidence type="ECO:0000256" key="2">
    <source>
        <dbReference type="ARBA" id="ARBA00022692"/>
    </source>
</evidence>
<dbReference type="InterPro" id="IPR001841">
    <property type="entry name" value="Znf_RING"/>
</dbReference>
<comment type="similarity">
    <text evidence="8">Belongs to the RING-type zinc finger family. ATL subfamily.</text>
</comment>
<evidence type="ECO:0000256" key="8">
    <source>
        <dbReference type="ARBA" id="ARBA00024209"/>
    </source>
</evidence>
<evidence type="ECO:0000256" key="9">
    <source>
        <dbReference type="PROSITE-ProRule" id="PRU00175"/>
    </source>
</evidence>
<dbReference type="GO" id="GO:0008270">
    <property type="term" value="F:zinc ion binding"/>
    <property type="evidence" value="ECO:0007669"/>
    <property type="project" value="UniProtKB-KW"/>
</dbReference>
<evidence type="ECO:0000256" key="10">
    <source>
        <dbReference type="SAM" id="Phobius"/>
    </source>
</evidence>
<accession>A0AAV3P0P2</accession>
<keyword evidence="7 10" id="KW-0472">Membrane</keyword>
<dbReference type="AlphaFoldDB" id="A0AAV3P0P2"/>
<dbReference type="GO" id="GO:0016020">
    <property type="term" value="C:membrane"/>
    <property type="evidence" value="ECO:0007669"/>
    <property type="project" value="UniProtKB-SubCell"/>
</dbReference>
<keyword evidence="13" id="KW-1185">Reference proteome</keyword>
<protein>
    <recommendedName>
        <fullName evidence="11">RING-type domain-containing protein</fullName>
    </recommendedName>
</protein>
<evidence type="ECO:0000256" key="3">
    <source>
        <dbReference type="ARBA" id="ARBA00022723"/>
    </source>
</evidence>
<proteinExistence type="inferred from homology"/>
<dbReference type="InterPro" id="IPR013083">
    <property type="entry name" value="Znf_RING/FYVE/PHD"/>
</dbReference>
<comment type="subcellular location">
    <subcellularLocation>
        <location evidence="1">Membrane</location>
    </subcellularLocation>
</comment>
<evidence type="ECO:0000256" key="6">
    <source>
        <dbReference type="ARBA" id="ARBA00022989"/>
    </source>
</evidence>
<dbReference type="Gene3D" id="3.30.40.10">
    <property type="entry name" value="Zinc/RING finger domain, C3HC4 (zinc finger)"/>
    <property type="match status" value="1"/>
</dbReference>
<dbReference type="PANTHER" id="PTHR46539">
    <property type="entry name" value="E3 UBIQUITIN-PROTEIN LIGASE ATL42"/>
    <property type="match status" value="1"/>
</dbReference>
<organism evidence="12 13">
    <name type="scientific">Lithospermum erythrorhizon</name>
    <name type="common">Purple gromwell</name>
    <name type="synonym">Lithospermum officinale var. erythrorhizon</name>
    <dbReference type="NCBI Taxonomy" id="34254"/>
    <lineage>
        <taxon>Eukaryota</taxon>
        <taxon>Viridiplantae</taxon>
        <taxon>Streptophyta</taxon>
        <taxon>Embryophyta</taxon>
        <taxon>Tracheophyta</taxon>
        <taxon>Spermatophyta</taxon>
        <taxon>Magnoliopsida</taxon>
        <taxon>eudicotyledons</taxon>
        <taxon>Gunneridae</taxon>
        <taxon>Pentapetalae</taxon>
        <taxon>asterids</taxon>
        <taxon>lamiids</taxon>
        <taxon>Boraginales</taxon>
        <taxon>Boraginaceae</taxon>
        <taxon>Boraginoideae</taxon>
        <taxon>Lithospermeae</taxon>
        <taxon>Lithospermum</taxon>
    </lineage>
</organism>
<evidence type="ECO:0000256" key="7">
    <source>
        <dbReference type="ARBA" id="ARBA00023136"/>
    </source>
</evidence>
<keyword evidence="5" id="KW-0862">Zinc</keyword>
<dbReference type="CDD" id="cd16454">
    <property type="entry name" value="RING-H2_PA-TM-RING"/>
    <property type="match status" value="1"/>
</dbReference>
<evidence type="ECO:0000256" key="1">
    <source>
        <dbReference type="ARBA" id="ARBA00004370"/>
    </source>
</evidence>
<feature type="domain" description="RING-type" evidence="11">
    <location>
        <begin position="107"/>
        <end position="149"/>
    </location>
</feature>
<evidence type="ECO:0000256" key="4">
    <source>
        <dbReference type="ARBA" id="ARBA00022771"/>
    </source>
</evidence>
<reference evidence="12 13" key="1">
    <citation type="submission" date="2024-01" db="EMBL/GenBank/DDBJ databases">
        <title>The complete chloroplast genome sequence of Lithospermum erythrorhizon: insights into the phylogenetic relationship among Boraginaceae species and the maternal lineages of purple gromwells.</title>
        <authorList>
            <person name="Okada T."/>
            <person name="Watanabe K."/>
        </authorList>
    </citation>
    <scope>NUCLEOTIDE SEQUENCE [LARGE SCALE GENOMIC DNA]</scope>
</reference>
<dbReference type="PROSITE" id="PS50089">
    <property type="entry name" value="ZF_RING_2"/>
    <property type="match status" value="1"/>
</dbReference>
<evidence type="ECO:0000256" key="5">
    <source>
        <dbReference type="ARBA" id="ARBA00022833"/>
    </source>
</evidence>
<dbReference type="PANTHER" id="PTHR46539:SF9">
    <property type="entry name" value="RING-H2 FINGER PROTEIN ATL56"/>
    <property type="match status" value="1"/>
</dbReference>
<evidence type="ECO:0000259" key="11">
    <source>
        <dbReference type="PROSITE" id="PS50089"/>
    </source>
</evidence>
<sequence length="175" mass="20204">MPIHHENPHNQNLNNPPKPTSNHTKFLLFLLKCFIMVFIISLFLVFLGFAAIVLLHFLFITTTFRHRRRRTNFNAGMVRGGPIQEPRVNLPEIVYDSTLSELETRDCAICLEGLREGEVCRSLPTCLHLFHKGCVDNWLMKVPNCPVCRTRVGLGDQRSLIMSDDDWKIWWAVSS</sequence>
<dbReference type="SUPFAM" id="SSF57850">
    <property type="entry name" value="RING/U-box"/>
    <property type="match status" value="1"/>
</dbReference>
<dbReference type="Proteomes" id="UP001454036">
    <property type="component" value="Unassembled WGS sequence"/>
</dbReference>
<gene>
    <name evidence="12" type="ORF">LIER_35802</name>
</gene>
<name>A0AAV3P0P2_LITER</name>
<evidence type="ECO:0000313" key="12">
    <source>
        <dbReference type="EMBL" id="GAA0143765.1"/>
    </source>
</evidence>
<keyword evidence="6 10" id="KW-1133">Transmembrane helix</keyword>
<keyword evidence="2 10" id="KW-0812">Transmembrane</keyword>
<feature type="transmembrane region" description="Helical" evidence="10">
    <location>
        <begin position="27"/>
        <end position="60"/>
    </location>
</feature>
<keyword evidence="4 9" id="KW-0863">Zinc-finger</keyword>
<keyword evidence="3" id="KW-0479">Metal-binding</keyword>
<comment type="caution">
    <text evidence="12">The sequence shown here is derived from an EMBL/GenBank/DDBJ whole genome shotgun (WGS) entry which is preliminary data.</text>
</comment>
<dbReference type="SMART" id="SM00184">
    <property type="entry name" value="RING"/>
    <property type="match status" value="1"/>
</dbReference>
<dbReference type="EMBL" id="BAABME010015947">
    <property type="protein sequence ID" value="GAA0143765.1"/>
    <property type="molecule type" value="Genomic_DNA"/>
</dbReference>